<dbReference type="AlphaFoldDB" id="A0A385SN90"/>
<accession>A0A385SN90</accession>
<organism evidence="1 2">
    <name type="scientific">Chryseolinea soli</name>
    <dbReference type="NCBI Taxonomy" id="2321403"/>
    <lineage>
        <taxon>Bacteria</taxon>
        <taxon>Pseudomonadati</taxon>
        <taxon>Bacteroidota</taxon>
        <taxon>Cytophagia</taxon>
        <taxon>Cytophagales</taxon>
        <taxon>Fulvivirgaceae</taxon>
        <taxon>Chryseolinea</taxon>
    </lineage>
</organism>
<evidence type="ECO:0000313" key="1">
    <source>
        <dbReference type="EMBL" id="AYB31966.1"/>
    </source>
</evidence>
<dbReference type="Proteomes" id="UP000266183">
    <property type="component" value="Chromosome"/>
</dbReference>
<dbReference type="KEGG" id="chk:D4L85_15955"/>
<dbReference type="InterPro" id="IPR032183">
    <property type="entry name" value="PKD-like"/>
</dbReference>
<dbReference type="EMBL" id="CP032382">
    <property type="protein sequence ID" value="AYB31966.1"/>
    <property type="molecule type" value="Genomic_DNA"/>
</dbReference>
<dbReference type="Pfam" id="PF16407">
    <property type="entry name" value="PKD_2"/>
    <property type="match status" value="1"/>
</dbReference>
<evidence type="ECO:0008006" key="3">
    <source>
        <dbReference type="Google" id="ProtNLM"/>
    </source>
</evidence>
<evidence type="ECO:0000313" key="2">
    <source>
        <dbReference type="Proteomes" id="UP000266183"/>
    </source>
</evidence>
<gene>
    <name evidence="1" type="ORF">D4L85_15955</name>
</gene>
<proteinExistence type="predicted"/>
<reference evidence="2" key="1">
    <citation type="submission" date="2018-09" db="EMBL/GenBank/DDBJ databases">
        <title>Chryseolinea sp. KIS68-18 isolated from soil.</title>
        <authorList>
            <person name="Weon H.-Y."/>
            <person name="Kwon S.-W."/>
            <person name="Lee S.A."/>
        </authorList>
    </citation>
    <scope>NUCLEOTIDE SEQUENCE [LARGE SCALE GENOMIC DNA]</scope>
    <source>
        <strain evidence="2">KIS68-18</strain>
    </source>
</reference>
<dbReference type="PROSITE" id="PS51257">
    <property type="entry name" value="PROKAR_LIPOPROTEIN"/>
    <property type="match status" value="1"/>
</dbReference>
<keyword evidence="2" id="KW-1185">Reference proteome</keyword>
<name>A0A385SN90_9BACT</name>
<sequence length="548" mass="60254">MKSNLRIKPMKQKFNVKYFVHALLVMLLVQGCYDDIGNYDYSEMPGRIIIDASSIPKDYSAMLSDDTVRISPVISYAGAESDLRYSWQMWDKLSNTYVTFREGKNLEYKCGIDEFVGDVGSYVIRLSVANKKLPVSEQAPTGNEVYSGIVTLNVVSALFRGLVVLHGDGTQCDLGLIEDNIFLPKATDVVTKNVTPDFYSFYNQGSKIKGIGRQLVKDGYIDSWFGQIFGECNFYVFTDQGSTRANYLTLSKTSSDYSALFINPSDASGKPEFYSVYGTGSARALVDDGRVFYGYFVGPLYNEEFEYDAAPFALSIGNAGWSGGTSIGTIAFDKLSKGFMYSLYSQGATYLYKFPTSTVAGVGLEPGNTNADLIYMDVSARGQDTRAVMKDVLTGEKFLGVFNFWAGDRAQVTTGRYSMKDLPQIDDAQFYAIGGGVNLTYYATTKDLYQYLFQGSNTASSVFSAPNGEVITMVKIIKYESSGNSTSLYQYSNRMMIVATVNGANQGKVYAFIVNGVSGALTLASVYDGTESGGEHFGIIYDTEIKDQ</sequence>
<protein>
    <recommendedName>
        <fullName evidence="3">PKD-like family protein</fullName>
    </recommendedName>
</protein>